<keyword evidence="1" id="KW-0472">Membrane</keyword>
<protein>
    <submittedName>
        <fullName evidence="2">Putative secreted protein synganglion overexpressed</fullName>
    </submittedName>
</protein>
<proteinExistence type="predicted"/>
<keyword evidence="1" id="KW-1133">Transmembrane helix</keyword>
<sequence length="181" mass="19697">MMLIFAPLYFILHFLCACAFCFRWNGLFMIILFLTGRGTKFRALVLNKGDAISKWSKAGLKDAEAFCILCSVTIYCAQHGTAAVKGHASQKKHLEAAAKRRDASGVLLAPKTVQATIDFSQGTPRATLQDQVCGAGAIFAMAVVSKDIPYARGITATDIYKKMFTDSDVAKNFNCARAKLS</sequence>
<reference evidence="2" key="1">
    <citation type="submission" date="2019-09" db="EMBL/GenBank/DDBJ databases">
        <title>Organ-specific transcriptomic study of the physiology of the cattle tick, Rhipicephalus microplus.</title>
        <authorList>
            <person name="Tirloni L."/>
            <person name="Braz G."/>
            <person name="Gandara A.C.P."/>
            <person name="Sabadin G.A."/>
            <person name="da Silva R.M."/>
            <person name="Guizzo M.G."/>
            <person name="Machado J.A."/>
            <person name="Costa E.P."/>
            <person name="Gomes H.F."/>
            <person name="Moraes J."/>
            <person name="Mota M.B.S."/>
            <person name="Mesquita R.D."/>
            <person name="Alvarenga P.H."/>
            <person name="Alves F."/>
            <person name="Seixas A."/>
            <person name="da Fonseca R.N."/>
            <person name="Fogaca A."/>
            <person name="Logullo C."/>
            <person name="Tanaka A."/>
            <person name="Daffre S."/>
            <person name="Termignoni C."/>
            <person name="Vaz I.S.Jr."/>
            <person name="Oliveira P.L."/>
            <person name="Ribeiro J.M."/>
        </authorList>
    </citation>
    <scope>NUCLEOTIDE SEQUENCE</scope>
    <source>
        <strain evidence="2">Porto Alegre</strain>
    </source>
</reference>
<keyword evidence="1" id="KW-0812">Transmembrane</keyword>
<organism evidence="2">
    <name type="scientific">Rhipicephalus microplus</name>
    <name type="common">Cattle tick</name>
    <name type="synonym">Boophilus microplus</name>
    <dbReference type="NCBI Taxonomy" id="6941"/>
    <lineage>
        <taxon>Eukaryota</taxon>
        <taxon>Metazoa</taxon>
        <taxon>Ecdysozoa</taxon>
        <taxon>Arthropoda</taxon>
        <taxon>Chelicerata</taxon>
        <taxon>Arachnida</taxon>
        <taxon>Acari</taxon>
        <taxon>Parasitiformes</taxon>
        <taxon>Ixodida</taxon>
        <taxon>Ixodoidea</taxon>
        <taxon>Ixodidae</taxon>
        <taxon>Rhipicephalinae</taxon>
        <taxon>Rhipicephalus</taxon>
        <taxon>Boophilus</taxon>
    </lineage>
</organism>
<dbReference type="AlphaFoldDB" id="A0A6M2D9S1"/>
<dbReference type="VEuPathDB" id="VectorBase:LOC119160874"/>
<dbReference type="OrthoDB" id="6494851at2759"/>
<feature type="transmembrane region" description="Helical" evidence="1">
    <location>
        <begin position="6"/>
        <end position="34"/>
    </location>
</feature>
<dbReference type="EMBL" id="GHWJ01009693">
    <property type="protein sequence ID" value="NOV42430.1"/>
    <property type="molecule type" value="Transcribed_RNA"/>
</dbReference>
<evidence type="ECO:0000313" key="2">
    <source>
        <dbReference type="EMBL" id="NOV42430.1"/>
    </source>
</evidence>
<evidence type="ECO:0000256" key="1">
    <source>
        <dbReference type="SAM" id="Phobius"/>
    </source>
</evidence>
<accession>A0A6M2D9S1</accession>
<name>A0A6M2D9S1_RHIMP</name>